<evidence type="ECO:0000313" key="2">
    <source>
        <dbReference type="EMBL" id="TGY74281.1"/>
    </source>
</evidence>
<dbReference type="OrthoDB" id="1430580at2"/>
<accession>A0A1Z2XGQ2</accession>
<dbReference type="InterPro" id="IPR011008">
    <property type="entry name" value="Dimeric_a/b-barrel"/>
</dbReference>
<dbReference type="InterPro" id="IPR052996">
    <property type="entry name" value="Carb_Metab_Mutarotase"/>
</dbReference>
<dbReference type="Pfam" id="PF05336">
    <property type="entry name" value="rhaM"/>
    <property type="match status" value="1"/>
</dbReference>
<evidence type="ECO:0000313" key="3">
    <source>
        <dbReference type="Proteomes" id="UP000186351"/>
    </source>
</evidence>
<gene>
    <name evidence="1" type="ORF">A4V02_11510</name>
    <name evidence="2" type="ORF">E5333_06840</name>
</gene>
<reference evidence="2 4" key="3">
    <citation type="submission" date="2019-04" db="EMBL/GenBank/DDBJ databases">
        <title>Microbes associate with the intestines of laboratory mice.</title>
        <authorList>
            <person name="Navarre W."/>
            <person name="Wong E."/>
            <person name="Huang K."/>
            <person name="Tropini C."/>
            <person name="Ng K."/>
            <person name="Yu B."/>
        </authorList>
    </citation>
    <scope>NUCLEOTIDE SEQUENCE [LARGE SCALE GENOMIC DNA]</scope>
    <source>
        <strain evidence="2 4">NM06_A21</strain>
    </source>
</reference>
<dbReference type="Gene3D" id="3.30.70.100">
    <property type="match status" value="1"/>
</dbReference>
<protein>
    <submittedName>
        <fullName evidence="1">L-rhamnose mutarotase</fullName>
    </submittedName>
</protein>
<organism evidence="1 3">
    <name type="scientific">Muribaculum intestinale</name>
    <dbReference type="NCBI Taxonomy" id="1796646"/>
    <lineage>
        <taxon>Bacteria</taxon>
        <taxon>Pseudomonadati</taxon>
        <taxon>Bacteroidota</taxon>
        <taxon>Bacteroidia</taxon>
        <taxon>Bacteroidales</taxon>
        <taxon>Muribaculaceae</taxon>
        <taxon>Muribaculum</taxon>
    </lineage>
</organism>
<dbReference type="EMBL" id="CP015402">
    <property type="protein sequence ID" value="ANU64279.1"/>
    <property type="molecule type" value="Genomic_DNA"/>
</dbReference>
<accession>A0A1B1SBV8</accession>
<name>A0A1B1SBV8_9BACT</name>
<dbReference type="STRING" id="1796646.A4V02_11510"/>
<dbReference type="Proteomes" id="UP000306630">
    <property type="component" value="Unassembled WGS sequence"/>
</dbReference>
<dbReference type="KEGG" id="pary:A4V02_11510"/>
<proteinExistence type="predicted"/>
<keyword evidence="3" id="KW-1185">Reference proteome</keyword>
<evidence type="ECO:0000313" key="4">
    <source>
        <dbReference type="Proteomes" id="UP000306630"/>
    </source>
</evidence>
<dbReference type="GeneID" id="65537499"/>
<dbReference type="AlphaFoldDB" id="A0A1B1SBV8"/>
<reference evidence="1" key="2">
    <citation type="submission" date="2017-04" db="EMBL/GenBank/DDBJ databases">
        <title>Complete Genome Sequences of Twelve Strains of a Stable Defined Moderately Diverse Mouse Microbiota 2 (sDMDMm2).</title>
        <authorList>
            <person name="Uchimura Y."/>
            <person name="Wyss M."/>
            <person name="Brugiroux S."/>
            <person name="Limenitakis J.P."/>
            <person name="Stecher B."/>
            <person name="McCoy K.D."/>
            <person name="Macpherson A.J."/>
        </authorList>
    </citation>
    <scope>NUCLEOTIDE SEQUENCE</scope>
    <source>
        <strain evidence="1">YL27</strain>
    </source>
</reference>
<dbReference type="PANTHER" id="PTHR43239">
    <property type="entry name" value="UPF0734 PROTEIN DDB_G0273871/DDB_G0273177"/>
    <property type="match status" value="1"/>
</dbReference>
<evidence type="ECO:0000313" key="1">
    <source>
        <dbReference type="EMBL" id="ANU64279.1"/>
    </source>
</evidence>
<dbReference type="SUPFAM" id="SSF54909">
    <property type="entry name" value="Dimeric alpha+beta barrel"/>
    <property type="match status" value="1"/>
</dbReference>
<dbReference type="PANTHER" id="PTHR43239:SF1">
    <property type="entry name" value="UPF0734 PROTEIN DDB_G0273871_DDB_G0273177"/>
    <property type="match status" value="1"/>
</dbReference>
<dbReference type="Proteomes" id="UP000186351">
    <property type="component" value="Chromosome"/>
</dbReference>
<dbReference type="RefSeq" id="WP_068961564.1">
    <property type="nucleotide sequence ID" value="NZ_CAJTAP010000001.1"/>
</dbReference>
<dbReference type="InterPro" id="IPR008000">
    <property type="entry name" value="Rham/fucose_mutarotase"/>
</dbReference>
<sequence length="125" mass="14639">MEGYRVKEYRVPVKRYVRTLTLRDDSALIAEYRMRHSRGAIWQEILDGIKAVGILEMEIYIRGTLLIMILEAPADLDLDAAMERLATLPRQQEWEDYMAIFQQAGPGATSSDKWQPMERMFHLYD</sequence>
<reference evidence="3" key="1">
    <citation type="submission" date="2016-04" db="EMBL/GenBank/DDBJ databases">
        <title>Complete Genome Sequences of Twelve Strains of a Stable Defined Moderately Diverse Mouse Microbiota 2 (sDMDMm2).</title>
        <authorList>
            <person name="Uchimura Y."/>
            <person name="Wyss M."/>
            <person name="Brugiroux S."/>
            <person name="Limenitakis J.P."/>
            <person name="Stecher B."/>
            <person name="McCoy K.D."/>
            <person name="Macpherson A.J."/>
        </authorList>
    </citation>
    <scope>NUCLEOTIDE SEQUENCE [LARGE SCALE GENOMIC DNA]</scope>
    <source>
        <strain evidence="3">YL27</strain>
    </source>
</reference>
<dbReference type="EMBL" id="SRYD01000023">
    <property type="protein sequence ID" value="TGY74281.1"/>
    <property type="molecule type" value="Genomic_DNA"/>
</dbReference>
<dbReference type="GO" id="GO:0016857">
    <property type="term" value="F:racemase and epimerase activity, acting on carbohydrates and derivatives"/>
    <property type="evidence" value="ECO:0007669"/>
    <property type="project" value="InterPro"/>
</dbReference>